<protein>
    <submittedName>
        <fullName evidence="1">Uncharacterized protein</fullName>
    </submittedName>
</protein>
<sequence length="14" mass="1771">QIAWEHLWIIISDF</sequence>
<dbReference type="EnsemblMetazoa" id="Aqu2.1.00557_001">
    <property type="protein sequence ID" value="Aqu2.1.00557_001"/>
    <property type="gene ID" value="Aqu2.1.00557"/>
</dbReference>
<proteinExistence type="predicted"/>
<name>A0A1X7SET1_AMPQE</name>
<accession>A0A1X7SET1</accession>
<dbReference type="InParanoid" id="A0A1X7SET1"/>
<evidence type="ECO:0000313" key="1">
    <source>
        <dbReference type="EnsemblMetazoa" id="Aqu2.1.00557_001"/>
    </source>
</evidence>
<reference evidence="1" key="1">
    <citation type="submission" date="2017-05" db="UniProtKB">
        <authorList>
            <consortium name="EnsemblMetazoa"/>
        </authorList>
    </citation>
    <scope>IDENTIFICATION</scope>
</reference>
<organism evidence="1">
    <name type="scientific">Amphimedon queenslandica</name>
    <name type="common">Sponge</name>
    <dbReference type="NCBI Taxonomy" id="400682"/>
    <lineage>
        <taxon>Eukaryota</taxon>
        <taxon>Metazoa</taxon>
        <taxon>Porifera</taxon>
        <taxon>Demospongiae</taxon>
        <taxon>Heteroscleromorpha</taxon>
        <taxon>Haplosclerida</taxon>
        <taxon>Niphatidae</taxon>
        <taxon>Amphimedon</taxon>
    </lineage>
</organism>